<dbReference type="Proteomes" id="UP000464620">
    <property type="component" value="Chromosome B09"/>
</dbReference>
<reference evidence="3 4" key="1">
    <citation type="submission" date="2020-01" db="EMBL/GenBank/DDBJ databases">
        <title>Genome sequence of Arachis hypogaea, cultivar Shitouqi.</title>
        <authorList>
            <person name="Zhuang W."/>
            <person name="Chen H."/>
            <person name="Varshney R."/>
            <person name="Wang D."/>
            <person name="Ming R."/>
        </authorList>
    </citation>
    <scope>NUCLEOTIDE SEQUENCE [LARGE SCALE GENOMIC DNA]</scope>
    <source>
        <tissue evidence="3">Young leaf</tissue>
    </source>
</reference>
<evidence type="ECO:0000313" key="4">
    <source>
        <dbReference type="Proteomes" id="UP000464620"/>
    </source>
</evidence>
<organism evidence="3 4">
    <name type="scientific">Arachis hypogaea</name>
    <name type="common">Peanut</name>
    <dbReference type="NCBI Taxonomy" id="3818"/>
    <lineage>
        <taxon>Eukaryota</taxon>
        <taxon>Viridiplantae</taxon>
        <taxon>Streptophyta</taxon>
        <taxon>Embryophyta</taxon>
        <taxon>Tracheophyta</taxon>
        <taxon>Spermatophyta</taxon>
        <taxon>Magnoliopsida</taxon>
        <taxon>eudicotyledons</taxon>
        <taxon>Gunneridae</taxon>
        <taxon>Pentapetalae</taxon>
        <taxon>rosids</taxon>
        <taxon>fabids</taxon>
        <taxon>Fabales</taxon>
        <taxon>Fabaceae</taxon>
        <taxon>Papilionoideae</taxon>
        <taxon>50 kb inversion clade</taxon>
        <taxon>dalbergioids sensu lato</taxon>
        <taxon>Dalbergieae</taxon>
        <taxon>Pterocarpus clade</taxon>
        <taxon>Arachis</taxon>
    </lineage>
</organism>
<protein>
    <submittedName>
        <fullName evidence="3">Uncharacterized protein</fullName>
    </submittedName>
</protein>
<evidence type="ECO:0000256" key="2">
    <source>
        <dbReference type="SAM" id="MobiDB-lite"/>
    </source>
</evidence>
<evidence type="ECO:0000256" key="1">
    <source>
        <dbReference type="SAM" id="Coils"/>
    </source>
</evidence>
<proteinExistence type="predicted"/>
<keyword evidence="1" id="KW-0175">Coiled coil</keyword>
<feature type="region of interest" description="Disordered" evidence="2">
    <location>
        <begin position="222"/>
        <end position="244"/>
    </location>
</feature>
<gene>
    <name evidence="3" type="ORF">DS421_19g645540</name>
</gene>
<evidence type="ECO:0000313" key="3">
    <source>
        <dbReference type="EMBL" id="QHN76627.1"/>
    </source>
</evidence>
<sequence length="650" mass="74875">MEEYSYPLIQEPHDPNHIIQEEQESRDRLKEALDQFQATMECVVQQVKRVENIEPPQLYQEEPPSYYEPSPQFNETFHPPQSLRDETLGVLVQGQEEMKRDVQNFMAALDAVTNQLASQCLDTQGTLMATCGESNEEHSMKERLETPVGNEGSCFVLEQLEEALIVEDKEEVVEDLGDAELPWEHRVEENPSKMIEIDAREKSAHLPRHIPYEDLDGIEQELSSHGNKEQASSPSSGESFELEEPSPGAFEKVVEVNSFHPPNYSLIKGKGLDSLIINEQRIELEKSWEEVAVPRNRRTGVGYALSRSLEASLPRWPSTPSLEWVKFISISFIVPLEYGLLETDGQLRILCGMKRKRKMFRGWEVKIIENPSKKIEFDVEEESAQPPKQFLNEDLEGMKQELSSLGDEDHASNHLGGESFEFEEPSPNEIESNVEVDFSQPPIYDLSDGEELDEIDEQRIGSEEAYEEVEINKEEHKGVKLASTLKIPLPQPPPSILSFKWVNSLYSSFIIPLEYGLLETDGQLRHICGFKSKKKMASGWKHYSRLIMVACSKLNCKVWCRARLFGSRRMFGHFIENPKVMPPKWNNDNQLEDGCGNKIWDPGIHEDQFWEPMVCEELHQGLKILKLTNGAYWRFKHWWMFKDNFKYKSP</sequence>
<accession>A0A6B9V5M3</accession>
<feature type="coiled-coil region" evidence="1">
    <location>
        <begin position="19"/>
        <end position="46"/>
    </location>
</feature>
<name>A0A6B9V5M3_ARAHY</name>
<feature type="compositionally biased region" description="Polar residues" evidence="2">
    <location>
        <begin position="222"/>
        <end position="238"/>
    </location>
</feature>
<dbReference type="EMBL" id="CP031001">
    <property type="protein sequence ID" value="QHN76627.1"/>
    <property type="molecule type" value="Genomic_DNA"/>
</dbReference>
<dbReference type="AlphaFoldDB" id="A0A6B9V5M3"/>